<accession>A0A9D2M6A5</accession>
<proteinExistence type="predicted"/>
<evidence type="ECO:0000313" key="1">
    <source>
        <dbReference type="EMBL" id="HJB42195.1"/>
    </source>
</evidence>
<protein>
    <recommendedName>
        <fullName evidence="3">DUF5050 domain-containing protein</fullName>
    </recommendedName>
</protein>
<gene>
    <name evidence="1" type="ORF">H9945_06820</name>
</gene>
<evidence type="ECO:0008006" key="3">
    <source>
        <dbReference type="Google" id="ProtNLM"/>
    </source>
</evidence>
<name>A0A9D2M6A5_9FIRM</name>
<dbReference type="Proteomes" id="UP000886803">
    <property type="component" value="Unassembled WGS sequence"/>
</dbReference>
<reference evidence="1" key="2">
    <citation type="submission" date="2021-04" db="EMBL/GenBank/DDBJ databases">
        <authorList>
            <person name="Gilroy R."/>
        </authorList>
    </citation>
    <scope>NUCLEOTIDE SEQUENCE</scope>
    <source>
        <strain evidence="1">ChiBcec8-13705</strain>
    </source>
</reference>
<reference evidence="1" key="1">
    <citation type="journal article" date="2021" name="PeerJ">
        <title>Extensive microbial diversity within the chicken gut microbiome revealed by metagenomics and culture.</title>
        <authorList>
            <person name="Gilroy R."/>
            <person name="Ravi A."/>
            <person name="Getino M."/>
            <person name="Pursley I."/>
            <person name="Horton D.L."/>
            <person name="Alikhan N.F."/>
            <person name="Baker D."/>
            <person name="Gharbi K."/>
            <person name="Hall N."/>
            <person name="Watson M."/>
            <person name="Adriaenssens E.M."/>
            <person name="Foster-Nyarko E."/>
            <person name="Jarju S."/>
            <person name="Secka A."/>
            <person name="Antonio M."/>
            <person name="Oren A."/>
            <person name="Chaudhuri R.R."/>
            <person name="La Ragione R."/>
            <person name="Hildebrand F."/>
            <person name="Pallen M.J."/>
        </authorList>
    </citation>
    <scope>NUCLEOTIDE SEQUENCE</scope>
    <source>
        <strain evidence="1">ChiBcec8-13705</strain>
    </source>
</reference>
<comment type="caution">
    <text evidence="1">The sequence shown here is derived from an EMBL/GenBank/DDBJ whole genome shotgun (WGS) entry which is preliminary data.</text>
</comment>
<feature type="non-terminal residue" evidence="1">
    <location>
        <position position="1"/>
    </location>
</feature>
<sequence length="399" mass="44688">DDITYMPVVEVADLASAGITLADDPHGVPSQATTEITEQGIFFFDWDAGLLMFNDWQTNTTYPLCAKANCTHSDAGCNAWFDTAAGTPTGLHSDGDRLYYFTTNYPAACYVQDFDGENRREVFSFEGDISPHFVYEGDSVYFVANGYQMNAEPDETDSTVAVGGDQILRADLQTGALETIPLTLPDDTGKITRLAITGKYGDSLCLYYEEIDRGLFANFLQNLERTRFLLDLETGQIQGMMEDRKRANQMGSSNGSAYGLYAYLDTDWDTKKSFPIGSHTADAADGVPILIDFANQVEYQFPPQPAFSAGFDLYDGKLFYTRPADDGQSLRLFYFDFETQTEQPVPDFFQDYVIREETENWFVLFPRQDGDALPTYYRVLKSDYFAGNPALIEMGELSL</sequence>
<dbReference type="EMBL" id="DWYG01000115">
    <property type="protein sequence ID" value="HJB42195.1"/>
    <property type="molecule type" value="Genomic_DNA"/>
</dbReference>
<dbReference type="AlphaFoldDB" id="A0A9D2M6A5"/>
<dbReference type="SUPFAM" id="SSF69322">
    <property type="entry name" value="Tricorn protease domain 2"/>
    <property type="match status" value="1"/>
</dbReference>
<evidence type="ECO:0000313" key="2">
    <source>
        <dbReference type="Proteomes" id="UP000886803"/>
    </source>
</evidence>
<organism evidence="1 2">
    <name type="scientific">Candidatus Gemmiger avicola</name>
    <dbReference type="NCBI Taxonomy" id="2838605"/>
    <lineage>
        <taxon>Bacteria</taxon>
        <taxon>Bacillati</taxon>
        <taxon>Bacillota</taxon>
        <taxon>Clostridia</taxon>
        <taxon>Eubacteriales</taxon>
        <taxon>Gemmiger</taxon>
    </lineage>
</organism>
<dbReference type="SUPFAM" id="SSF63825">
    <property type="entry name" value="YWTD domain"/>
    <property type="match status" value="1"/>
</dbReference>